<dbReference type="SUPFAM" id="SSF55486">
    <property type="entry name" value="Metalloproteases ('zincins'), catalytic domain"/>
    <property type="match status" value="1"/>
</dbReference>
<name>A0A0G3X7J7_9SPHN</name>
<dbReference type="Gene3D" id="3.30.2010.20">
    <property type="match status" value="1"/>
</dbReference>
<gene>
    <name evidence="2" type="ORF">AM2010_1087</name>
</gene>
<dbReference type="InterPro" id="IPR010428">
    <property type="entry name" value="Zincin_1"/>
</dbReference>
<proteinExistence type="predicted"/>
<sequence length="160" mass="18256">MRDDYRRKGPHIHPMNSIAPPPDAAEMERMAHAVVAGLPEAFREPLRAVVVRVEEFATREQLDSVDIRSKWDLTGLYEGRPLDEQSIWDPGDLPPVISLFRQPLVREWRETGVDFGDLVRHVVIHEAGHHFGFSDEEMHVLEDSVGDTAAMEESEERPLL</sequence>
<feature type="region of interest" description="Disordered" evidence="1">
    <location>
        <begin position="1"/>
        <end position="21"/>
    </location>
</feature>
<dbReference type="CDD" id="cd12952">
    <property type="entry name" value="MMP_ACEL2062"/>
    <property type="match status" value="1"/>
</dbReference>
<dbReference type="STRING" id="543877.AM2010_1087"/>
<dbReference type="PATRIC" id="fig|543877.4.peg.1102"/>
<accession>A0A0G3X7J7</accession>
<dbReference type="InterPro" id="IPR038555">
    <property type="entry name" value="Zincin_1_sf"/>
</dbReference>
<dbReference type="Pfam" id="PF06262">
    <property type="entry name" value="Zincin_1"/>
    <property type="match status" value="1"/>
</dbReference>
<evidence type="ECO:0000313" key="2">
    <source>
        <dbReference type="EMBL" id="AKM07162.1"/>
    </source>
</evidence>
<dbReference type="Proteomes" id="UP000037643">
    <property type="component" value="Chromosome"/>
</dbReference>
<evidence type="ECO:0000256" key="1">
    <source>
        <dbReference type="SAM" id="MobiDB-lite"/>
    </source>
</evidence>
<protein>
    <submittedName>
        <fullName evidence="2">Neutral zinc metallopeptidase</fullName>
    </submittedName>
</protein>
<keyword evidence="3" id="KW-1185">Reference proteome</keyword>
<dbReference type="AlphaFoldDB" id="A0A0G3X7J7"/>
<reference evidence="2 3" key="1">
    <citation type="submission" date="2015-06" db="EMBL/GenBank/DDBJ databases">
        <authorList>
            <person name="Kim K.M."/>
        </authorList>
    </citation>
    <scope>NUCLEOTIDE SEQUENCE [LARGE SCALE GENOMIC DNA]</scope>
    <source>
        <strain evidence="2 3">KCTC 22370</strain>
    </source>
</reference>
<dbReference type="EMBL" id="CP011805">
    <property type="protein sequence ID" value="AKM07162.1"/>
    <property type="molecule type" value="Genomic_DNA"/>
</dbReference>
<evidence type="ECO:0000313" key="3">
    <source>
        <dbReference type="Proteomes" id="UP000037643"/>
    </source>
</evidence>
<dbReference type="KEGG" id="amx:AM2010_1087"/>
<organism evidence="2 3">
    <name type="scientific">Pelagerythrobacter marensis</name>
    <dbReference type="NCBI Taxonomy" id="543877"/>
    <lineage>
        <taxon>Bacteria</taxon>
        <taxon>Pseudomonadati</taxon>
        <taxon>Pseudomonadota</taxon>
        <taxon>Alphaproteobacteria</taxon>
        <taxon>Sphingomonadales</taxon>
        <taxon>Erythrobacteraceae</taxon>
        <taxon>Pelagerythrobacter</taxon>
    </lineage>
</organism>